<evidence type="ECO:0000259" key="4">
    <source>
        <dbReference type="PROSITE" id="PS51168"/>
    </source>
</evidence>
<keyword evidence="3" id="KW-0175">Coiled coil</keyword>
<dbReference type="RefSeq" id="WP_289998229.1">
    <property type="nucleotide sequence ID" value="NZ_JAUEPH010000001.1"/>
</dbReference>
<reference evidence="5" key="1">
    <citation type="submission" date="2023-06" db="EMBL/GenBank/DDBJ databases">
        <title>Robiginitalea aurantiacus sp. nov. and Algoriphagus sediminis sp. nov., isolated from coastal sediment.</title>
        <authorList>
            <person name="Zhou Z.Y."/>
            <person name="An J."/>
            <person name="Jia Y.W."/>
            <person name="Du Z.J."/>
        </authorList>
    </citation>
    <scope>NUCLEOTIDE SEQUENCE</scope>
    <source>
        <strain evidence="5">C2-7</strain>
    </source>
</reference>
<accession>A0ABT7Y873</accession>
<evidence type="ECO:0000313" key="5">
    <source>
        <dbReference type="EMBL" id="MDN3202675.1"/>
    </source>
</evidence>
<dbReference type="InterPro" id="IPR006218">
    <property type="entry name" value="DAHP1/KDSA"/>
</dbReference>
<dbReference type="InterPro" id="IPR052899">
    <property type="entry name" value="Class-I_DAHP_synthase"/>
</dbReference>
<evidence type="ECO:0000256" key="1">
    <source>
        <dbReference type="ARBA" id="ARBA00012404"/>
    </source>
</evidence>
<dbReference type="SUPFAM" id="SSF51569">
    <property type="entry name" value="Aldolase"/>
    <property type="match status" value="1"/>
</dbReference>
<dbReference type="Gene3D" id="3.20.20.70">
    <property type="entry name" value="Aldolase class I"/>
    <property type="match status" value="1"/>
</dbReference>
<dbReference type="InterPro" id="IPR002701">
    <property type="entry name" value="CM_II_prokaryot"/>
</dbReference>
<sequence length="359" mass="41037">MISKLFNKKETDSVQPFIISGPCSVETPEQLFQTVEALYEEGVRVFRGGVWKPRTRPGTFEGVGTKALPWIKEVKQEFDIEFAIEVASARHVEEALNVGIDILWIGARSTVNPFTVQEIADSLEGVDVPVLIKNPINPDLGLWLGAFERIHAAGIEQTAAIHRGFSNFREKVYRNSPNWQIPIDFRSELPQIPMICDPSHISGKRQLVPIVSQKALDLNFDGLMIESHINPNEAWSDSDQQLSPKALGLMIRSLQTRKVHFEEKDKQQKLNEIRDQIDQADHDLLEAIHQRMALVEKIGEFKKLNNVAVLDMDRWKHILQTRPDWAREMSLNPTMIEEMFGLIHQESIKRQTEIIDPKN</sequence>
<dbReference type="InterPro" id="IPR036979">
    <property type="entry name" value="CM_dom_sf"/>
</dbReference>
<organism evidence="5 6">
    <name type="scientific">Algoriphagus sediminis</name>
    <dbReference type="NCBI Taxonomy" id="3057113"/>
    <lineage>
        <taxon>Bacteria</taxon>
        <taxon>Pseudomonadati</taxon>
        <taxon>Bacteroidota</taxon>
        <taxon>Cytophagia</taxon>
        <taxon>Cytophagales</taxon>
        <taxon>Cyclobacteriaceae</taxon>
        <taxon>Algoriphagus</taxon>
    </lineage>
</organism>
<protein>
    <recommendedName>
        <fullName evidence="1">chorismate mutase</fullName>
        <ecNumber evidence="1">5.4.99.5</ecNumber>
    </recommendedName>
</protein>
<dbReference type="PANTHER" id="PTHR43018">
    <property type="entry name" value="PHOSPHO-2-DEHYDRO-3-DEOXYHEPTONATE ALDOLASE"/>
    <property type="match status" value="1"/>
</dbReference>
<dbReference type="InterPro" id="IPR013785">
    <property type="entry name" value="Aldolase_TIM"/>
</dbReference>
<dbReference type="InterPro" id="IPR036263">
    <property type="entry name" value="Chorismate_II_sf"/>
</dbReference>
<dbReference type="PROSITE" id="PS51168">
    <property type="entry name" value="CHORISMATE_MUT_2"/>
    <property type="match status" value="1"/>
</dbReference>
<evidence type="ECO:0000256" key="3">
    <source>
        <dbReference type="SAM" id="Coils"/>
    </source>
</evidence>
<dbReference type="Gene3D" id="1.20.59.10">
    <property type="entry name" value="Chorismate mutase"/>
    <property type="match status" value="1"/>
</dbReference>
<keyword evidence="6" id="KW-1185">Reference proteome</keyword>
<dbReference type="SUPFAM" id="SSF48600">
    <property type="entry name" value="Chorismate mutase II"/>
    <property type="match status" value="1"/>
</dbReference>
<dbReference type="Proteomes" id="UP001171916">
    <property type="component" value="Unassembled WGS sequence"/>
</dbReference>
<proteinExistence type="predicted"/>
<name>A0ABT7Y873_9BACT</name>
<dbReference type="EC" id="5.4.99.5" evidence="1"/>
<keyword evidence="2" id="KW-0808">Transferase</keyword>
<dbReference type="EMBL" id="JAUEPH010000001">
    <property type="protein sequence ID" value="MDN3202675.1"/>
    <property type="molecule type" value="Genomic_DNA"/>
</dbReference>
<comment type="caution">
    <text evidence="5">The sequence shown here is derived from an EMBL/GenBank/DDBJ whole genome shotgun (WGS) entry which is preliminary data.</text>
</comment>
<dbReference type="SMART" id="SM00830">
    <property type="entry name" value="CM_2"/>
    <property type="match status" value="1"/>
</dbReference>
<feature type="coiled-coil region" evidence="3">
    <location>
        <begin position="263"/>
        <end position="290"/>
    </location>
</feature>
<dbReference type="Pfam" id="PF01817">
    <property type="entry name" value="CM_2"/>
    <property type="match status" value="1"/>
</dbReference>
<evidence type="ECO:0000313" key="6">
    <source>
        <dbReference type="Proteomes" id="UP001171916"/>
    </source>
</evidence>
<dbReference type="PANTHER" id="PTHR43018:SF1">
    <property type="entry name" value="PROTEIN AROA(G)"/>
    <property type="match status" value="1"/>
</dbReference>
<dbReference type="Pfam" id="PF00793">
    <property type="entry name" value="DAHP_synth_1"/>
    <property type="match status" value="1"/>
</dbReference>
<feature type="domain" description="Chorismate mutase" evidence="4">
    <location>
        <begin position="264"/>
        <end position="355"/>
    </location>
</feature>
<evidence type="ECO:0000256" key="2">
    <source>
        <dbReference type="ARBA" id="ARBA00022679"/>
    </source>
</evidence>
<gene>
    <name evidence="5" type="ORF">QVH07_00885</name>
</gene>